<dbReference type="InterPro" id="IPR001387">
    <property type="entry name" value="Cro/C1-type_HTH"/>
</dbReference>
<evidence type="ECO:0000259" key="2">
    <source>
        <dbReference type="PROSITE" id="PS50943"/>
    </source>
</evidence>
<dbReference type="Gene3D" id="1.10.260.40">
    <property type="entry name" value="lambda repressor-like DNA-binding domains"/>
    <property type="match status" value="1"/>
</dbReference>
<dbReference type="EMBL" id="CP136798">
    <property type="protein sequence ID" value="XCN12139.1"/>
    <property type="molecule type" value="Genomic_DNA"/>
</dbReference>
<dbReference type="AlphaFoldDB" id="A0AAU8KAH1"/>
<gene>
    <name evidence="3" type="ORF">R1Y80_00145</name>
</gene>
<accession>A0AAU8KAH1</accession>
<dbReference type="SUPFAM" id="SSF47413">
    <property type="entry name" value="lambda repressor-like DNA-binding domains"/>
    <property type="match status" value="1"/>
</dbReference>
<dbReference type="RefSeq" id="WP_354596007.1">
    <property type="nucleotide sequence ID" value="NZ_CP136798.1"/>
</dbReference>
<reference evidence="3" key="1">
    <citation type="submission" date="2023-10" db="EMBL/GenBank/DDBJ databases">
        <title>Complete genome sequence of Streptomyces sp. JL1001.</title>
        <authorList>
            <person name="Jiang L."/>
        </authorList>
    </citation>
    <scope>NUCLEOTIDE SEQUENCE</scope>
    <source>
        <strain evidence="3">JL1001</strain>
    </source>
</reference>
<feature type="compositionally biased region" description="Basic and acidic residues" evidence="1">
    <location>
        <begin position="93"/>
        <end position="104"/>
    </location>
</feature>
<evidence type="ECO:0000256" key="1">
    <source>
        <dbReference type="SAM" id="MobiDB-lite"/>
    </source>
</evidence>
<proteinExistence type="predicted"/>
<name>A0AAU8KAH1_9ACTN</name>
<dbReference type="PROSITE" id="PS50943">
    <property type="entry name" value="HTH_CROC1"/>
    <property type="match status" value="1"/>
</dbReference>
<protein>
    <submittedName>
        <fullName evidence="3">Helix-turn-helix transcriptional regulator</fullName>
    </submittedName>
</protein>
<organism evidence="3">
    <name type="scientific">Streptomyces sp. JL1001</name>
    <dbReference type="NCBI Taxonomy" id="3078227"/>
    <lineage>
        <taxon>Bacteria</taxon>
        <taxon>Bacillati</taxon>
        <taxon>Actinomycetota</taxon>
        <taxon>Actinomycetes</taxon>
        <taxon>Kitasatosporales</taxon>
        <taxon>Streptomycetaceae</taxon>
        <taxon>Streptomyces</taxon>
    </lineage>
</organism>
<dbReference type="InterPro" id="IPR010982">
    <property type="entry name" value="Lambda_DNA-bd_dom_sf"/>
</dbReference>
<evidence type="ECO:0000313" key="3">
    <source>
        <dbReference type="EMBL" id="XCN12139.1"/>
    </source>
</evidence>
<dbReference type="SMART" id="SM00530">
    <property type="entry name" value="HTH_XRE"/>
    <property type="match status" value="1"/>
</dbReference>
<dbReference type="GO" id="GO:0003677">
    <property type="term" value="F:DNA binding"/>
    <property type="evidence" value="ECO:0007669"/>
    <property type="project" value="InterPro"/>
</dbReference>
<feature type="domain" description="HTH cro/C1-type" evidence="2">
    <location>
        <begin position="36"/>
        <end position="78"/>
    </location>
</feature>
<sequence length="1167" mass="128825">MGRRRQPVDPAAPEPVRELALRLREAAEAAGFASNAELAKACGLGETVVSETLRAARAPTPETLKKVLTACGIDPDQKWERLRFKAQAADQQRRAEVQETDRQAAARSTIAGAHRSAAQLQRRHLRLRGRVHLGPDGDLPYVGAVRDRALLRIHPAPPVRGRRGRRSDVVLDPELPSYVERERDGELRLALARARDQGGLVLVQGPSAAGKSRAAAEAMWNCLPGWQLLIPVVSEDLAPLSDPQFDLSRTIVWLNDLQLHLGPGGAHVHALHRLLAHPSRPVLLATIRSSERVALRDDSAEGGREGSQERPRADSLTLVQALLDRAQTVVLERLFTTKELERANRLEGDPRIAATLPGTHRFGLAELLAAGPELRDLLEAHTNDADGQFVGAALVHAAVDCARAGWSRPVPLDLLRPLASHYIPAELRSDVTPEALDAAVTWATRRRRGYSRLLIPSADDRHVLSAFDYLVDDAQAQRVRAIPDTVWRMLAAAADPETALTLGDRALTALAVDSAQTALCKALTSAIPDVATNAAERLGRLYLERGQGQQAEPLLQQTELLSLRASGDLDEYMAGCGRYEDVLDRWIAKTDVRKYRRGPEGLFAALTACARWTDLERLLAERNSSGPARHALQAELRAVKRLRWIDPTEQLAFPFPGAVFSNVRPGDSQHWSWWRKRIAALLDQTGQQPTIDTVTAANGEFEAEKARLLRTAVQWDVGRSLYGWNALLLFLWSHGRPDELGSLLDDAAASGVVGAGAVLEQRRQIARRIAAPALPPYPSSNDDLAPELQREFGGAMEHADPRPTGQLGQHLAMMFYELHPGLAGRTFTEEEAQEEAERTGHDMPVLEFHRRAGQWGELLDHWRPPQPTQLWHDFDLGYHVLARVRLGQWQEAESIARRAFEAGQSSFGPVLAESLLHLPDGSSHAGQLLRQIVSTAPQHPVNQLIRLLLDNGNTDQAVCLVRPHSEVAPPPCGQITAALMALSGLSALVPVCHELIHHERWENKKASGWEESTQGMWTALAAHYDQLHAPDHVEHELQQAIDSGDPGARHVLARRLQRASREGSALRLLDRTDSTSWSLSGRLDPVLCGALRIRLLHHQERWDDAALDLLLTVDPLLLKRLGSLDPQTNAPEISDVLWCVRAAAPDLEPGYLWQYRQLQRAIGEQEH</sequence>
<feature type="region of interest" description="Disordered" evidence="1">
    <location>
        <begin position="93"/>
        <end position="114"/>
    </location>
</feature>